<dbReference type="EMBL" id="BLLS01000032">
    <property type="protein sequence ID" value="GFH86221.1"/>
    <property type="molecule type" value="Genomic_DNA"/>
</dbReference>
<reference evidence="2 3" key="1">
    <citation type="journal article" date="2020" name="Microbiome">
        <title>Single-cell genomics of uncultured bacteria reveals dietary fiber responders in the mouse gut microbiota.</title>
        <authorList>
            <person name="Chijiiwa R."/>
            <person name="Hosokawa M."/>
            <person name="Kogawa M."/>
            <person name="Nishikawa Y."/>
            <person name="Ide K."/>
            <person name="Sakanashi C."/>
            <person name="Takahashi K."/>
            <person name="Takeyama H."/>
        </authorList>
    </citation>
    <scope>NUCLEOTIDE SEQUENCE [LARGE SCALE GENOMIC DNA]</scope>
    <source>
        <strain evidence="2">IMSAGC_001</strain>
    </source>
</reference>
<dbReference type="InterPro" id="IPR000595">
    <property type="entry name" value="cNMP-bd_dom"/>
</dbReference>
<dbReference type="SUPFAM" id="SSF51206">
    <property type="entry name" value="cAMP-binding domain-like"/>
    <property type="match status" value="1"/>
</dbReference>
<feature type="domain" description="Cyclic nucleotide-binding" evidence="1">
    <location>
        <begin position="48"/>
        <end position="150"/>
    </location>
</feature>
<dbReference type="InterPro" id="IPR018490">
    <property type="entry name" value="cNMP-bd_dom_sf"/>
</dbReference>
<dbReference type="Proteomes" id="UP000491181">
    <property type="component" value="Unassembled WGS sequence"/>
</dbReference>
<name>A0A7J0A2N1_9BACE</name>
<evidence type="ECO:0000313" key="3">
    <source>
        <dbReference type="Proteomes" id="UP000491181"/>
    </source>
</evidence>
<protein>
    <recommendedName>
        <fullName evidence="1">Cyclic nucleotide-binding domain-containing protein</fullName>
    </recommendedName>
</protein>
<comment type="caution">
    <text evidence="2">The sequence shown here is derived from an EMBL/GenBank/DDBJ whole genome shotgun (WGS) entry which is preliminary data.</text>
</comment>
<dbReference type="CDD" id="cd00038">
    <property type="entry name" value="CAP_ED"/>
    <property type="match status" value="1"/>
</dbReference>
<dbReference type="Gene3D" id="2.60.120.10">
    <property type="entry name" value="Jelly Rolls"/>
    <property type="match status" value="1"/>
</dbReference>
<sequence length="212" mass="24467">MADNSSNFAIFAMHTCWLNQNMENFNSYMDNLDMTVWHEICLQNGMVKHYRKGEVFVWQGDVIKYFGFIRKGYFKYTITDTEGYEHITGFVFSNGLVGDFLSSVNKESVKTNIIAATDAEVIQCSVTVLKHQLANSPELHRILAEGLFRQAYMRYLDLHGSSPKARYLALLKRCPDILQNITLKEMASYLQITPTHLSRIRKELTFTNNTLE</sequence>
<dbReference type="PROSITE" id="PS50042">
    <property type="entry name" value="CNMP_BINDING_3"/>
    <property type="match status" value="1"/>
</dbReference>
<dbReference type="InterPro" id="IPR014710">
    <property type="entry name" value="RmlC-like_jellyroll"/>
</dbReference>
<gene>
    <name evidence="2" type="ORF">IMSAGC001_01628</name>
</gene>
<dbReference type="Pfam" id="PF00027">
    <property type="entry name" value="cNMP_binding"/>
    <property type="match status" value="1"/>
</dbReference>
<evidence type="ECO:0000259" key="1">
    <source>
        <dbReference type="PROSITE" id="PS50042"/>
    </source>
</evidence>
<organism evidence="2 3">
    <name type="scientific">Bacteroides acidifaciens</name>
    <dbReference type="NCBI Taxonomy" id="85831"/>
    <lineage>
        <taxon>Bacteria</taxon>
        <taxon>Pseudomonadati</taxon>
        <taxon>Bacteroidota</taxon>
        <taxon>Bacteroidia</taxon>
        <taxon>Bacteroidales</taxon>
        <taxon>Bacteroidaceae</taxon>
        <taxon>Bacteroides</taxon>
    </lineage>
</organism>
<accession>A0A7J0A2N1</accession>
<dbReference type="AlphaFoldDB" id="A0A7J0A2N1"/>
<evidence type="ECO:0000313" key="2">
    <source>
        <dbReference type="EMBL" id="GFH86221.1"/>
    </source>
</evidence>
<proteinExistence type="predicted"/>